<organism evidence="2 3">
    <name type="scientific">Nicotiana sylvestris</name>
    <name type="common">Wood tobacco</name>
    <name type="synonym">South American tobacco</name>
    <dbReference type="NCBI Taxonomy" id="4096"/>
    <lineage>
        <taxon>Eukaryota</taxon>
        <taxon>Viridiplantae</taxon>
        <taxon>Streptophyta</taxon>
        <taxon>Embryophyta</taxon>
        <taxon>Tracheophyta</taxon>
        <taxon>Spermatophyta</taxon>
        <taxon>Magnoliopsida</taxon>
        <taxon>eudicotyledons</taxon>
        <taxon>Gunneridae</taxon>
        <taxon>Pentapetalae</taxon>
        <taxon>asterids</taxon>
        <taxon>lamiids</taxon>
        <taxon>Solanales</taxon>
        <taxon>Solanaceae</taxon>
        <taxon>Nicotianoideae</taxon>
        <taxon>Nicotianeae</taxon>
        <taxon>Nicotiana</taxon>
    </lineage>
</organism>
<dbReference type="Pfam" id="PF07734">
    <property type="entry name" value="FBA_1"/>
    <property type="match status" value="1"/>
</dbReference>
<name>A0A1U7VF28_NICSY</name>
<dbReference type="eggNOG" id="ENOG502QUVH">
    <property type="taxonomic scope" value="Eukaryota"/>
</dbReference>
<evidence type="ECO:0000313" key="2">
    <source>
        <dbReference type="Proteomes" id="UP000189701"/>
    </source>
</evidence>
<feature type="non-terminal residue" evidence="3">
    <location>
        <position position="1"/>
    </location>
</feature>
<dbReference type="AlphaFoldDB" id="A0A1U7VF28"/>
<dbReference type="OrthoDB" id="1303199at2759"/>
<protein>
    <submittedName>
        <fullName evidence="3">F-box/kelch-repeat protein At3g23880-like</fullName>
    </submittedName>
</protein>
<proteinExistence type="predicted"/>
<dbReference type="InterPro" id="IPR006527">
    <property type="entry name" value="F-box-assoc_dom_typ1"/>
</dbReference>
<gene>
    <name evidence="3" type="primary">LOC104213180</name>
</gene>
<reference evidence="3" key="2">
    <citation type="submission" date="2025-08" db="UniProtKB">
        <authorList>
            <consortium name="RefSeq"/>
        </authorList>
    </citation>
    <scope>IDENTIFICATION</scope>
    <source>
        <tissue evidence="3">Leaf</tissue>
    </source>
</reference>
<reference evidence="2" key="1">
    <citation type="journal article" date="2013" name="Genome Biol.">
        <title>Reference genomes and transcriptomes of Nicotiana sylvestris and Nicotiana tomentosiformis.</title>
        <authorList>
            <person name="Sierro N."/>
            <person name="Battey J.N."/>
            <person name="Ouadi S."/>
            <person name="Bovet L."/>
            <person name="Goepfert S."/>
            <person name="Bakaher N."/>
            <person name="Peitsch M.C."/>
            <person name="Ivanov N.V."/>
        </authorList>
    </citation>
    <scope>NUCLEOTIDE SEQUENCE [LARGE SCALE GENOMIC DNA]</scope>
</reference>
<accession>A0A1U7VF28</accession>
<dbReference type="Proteomes" id="UP000189701">
    <property type="component" value="Unplaced"/>
</dbReference>
<dbReference type="RefSeq" id="XP_009760924.1">
    <property type="nucleotide sequence ID" value="XM_009762622.1"/>
</dbReference>
<dbReference type="NCBIfam" id="TIGR01640">
    <property type="entry name" value="F_box_assoc_1"/>
    <property type="match status" value="1"/>
</dbReference>
<sequence length="215" mass="24361">VPELYQASSPNLSFLVQLKFDLLHLQLLSDGFMVNSSGIFVKGKLYWTSVASVHELNDYSRCNIICFDLANETWGMVEQPNYREGKFSLMPGVFGSDLVVTCNHEGSHSDVWVMNDYGVEAFWTKMFTINCPDDPGNYVHYRPFAMSFSPPICQSNKGEILLLYRSTFMINNPKDDSIRQPEVTKFESCFGAEIYVESLVSPSLVADWGHGNHED</sequence>
<keyword evidence="2" id="KW-1185">Reference proteome</keyword>
<dbReference type="GeneID" id="104213180"/>
<dbReference type="KEGG" id="nsy:104213180"/>
<feature type="domain" description="F-box associated beta-propeller type 1" evidence="1">
    <location>
        <begin position="34"/>
        <end position="140"/>
    </location>
</feature>
<dbReference type="InterPro" id="IPR017451">
    <property type="entry name" value="F-box-assoc_interact_dom"/>
</dbReference>
<evidence type="ECO:0000259" key="1">
    <source>
        <dbReference type="Pfam" id="PF07734"/>
    </source>
</evidence>
<evidence type="ECO:0000313" key="3">
    <source>
        <dbReference type="RefSeq" id="XP_009760924.1"/>
    </source>
</evidence>